<name>A0A1J5U860_9ARCH</name>
<evidence type="ECO:0000313" key="3">
    <source>
        <dbReference type="Proteomes" id="UP000183080"/>
    </source>
</evidence>
<keyword evidence="1" id="KW-0812">Transmembrane</keyword>
<keyword evidence="1" id="KW-0472">Membrane</keyword>
<sequence length="347" mass="38285">MQRQLSLSDSEDAISPIIGTVLILAIMVSITGTMLAWGIPQIQESEAYAIYTSAQNNFLNFDADLDQVIVQGEGSSRSSTVSFSAGTFVHRENLDEIRYYYETTSWSSFEILGVKNGATTFAIIDNKEVIDDFDITISYPNGTTLEVESSAFIASGFPALVYGTSATYTSTANDTVVGGFFIYGVDSLSYKYSSVSGVYKMRLFNGGIVTREPGGIFFVSSKPIIRSISTDDSYESLVLYQTDYNMTTGAKSLTGGNYNFEARNQGGKDSSFEVFNVRMGFSGDSSMALKNYYSTYWSFGPETYTISSTQSTAAANMGFEEDIFYNQDTAFDFRILERTIHVTFNLR</sequence>
<organism evidence="2 3">
    <name type="scientific">Marine Group III euryarchaeote CG-Epi1</name>
    <dbReference type="NCBI Taxonomy" id="1888995"/>
    <lineage>
        <taxon>Archaea</taxon>
        <taxon>Methanobacteriati</taxon>
        <taxon>Thermoplasmatota</taxon>
        <taxon>Thermoplasmata</taxon>
        <taxon>Candidatus Thermoprofundales</taxon>
    </lineage>
</organism>
<reference evidence="2 3" key="1">
    <citation type="submission" date="2016-08" db="EMBL/GenBank/DDBJ databases">
        <title>New Insights into Marine Group III Euryarchaeota, from dark to light.</title>
        <authorList>
            <person name="Haro-Moreno J.M."/>
            <person name="Rodriguez-Valera F."/>
            <person name="Lopez-Garcia P."/>
            <person name="Moreira D."/>
            <person name="Martin-Cuadrado A.B."/>
        </authorList>
    </citation>
    <scope>NUCLEOTIDE SEQUENCE [LARGE SCALE GENOMIC DNA]</scope>
    <source>
        <strain evidence="2">CG-Epi1</strain>
    </source>
</reference>
<proteinExistence type="predicted"/>
<dbReference type="Proteomes" id="UP000183080">
    <property type="component" value="Unassembled WGS sequence"/>
</dbReference>
<dbReference type="EMBL" id="MIZA01000012">
    <property type="protein sequence ID" value="OIR20462.1"/>
    <property type="molecule type" value="Genomic_DNA"/>
</dbReference>
<gene>
    <name evidence="2" type="ORF">BD935_00840</name>
</gene>
<feature type="transmembrane region" description="Helical" evidence="1">
    <location>
        <begin position="21"/>
        <end position="39"/>
    </location>
</feature>
<evidence type="ECO:0000256" key="1">
    <source>
        <dbReference type="SAM" id="Phobius"/>
    </source>
</evidence>
<keyword evidence="1" id="KW-1133">Transmembrane helix</keyword>
<evidence type="ECO:0000313" key="2">
    <source>
        <dbReference type="EMBL" id="OIR20462.1"/>
    </source>
</evidence>
<dbReference type="STRING" id="1888995.BD935_00840"/>
<dbReference type="AlphaFoldDB" id="A0A1J5U860"/>
<comment type="caution">
    <text evidence="2">The sequence shown here is derived from an EMBL/GenBank/DDBJ whole genome shotgun (WGS) entry which is preliminary data.</text>
</comment>
<protein>
    <submittedName>
        <fullName evidence="2">Uncharacterized protein</fullName>
    </submittedName>
</protein>
<accession>A0A1J5U860</accession>